<keyword evidence="1" id="KW-0732">Signal</keyword>
<organism evidence="2 3">
    <name type="scientific">Butyricimonas faecihominis</name>
    <dbReference type="NCBI Taxonomy" id="1472416"/>
    <lineage>
        <taxon>Bacteria</taxon>
        <taxon>Pseudomonadati</taxon>
        <taxon>Bacteroidota</taxon>
        <taxon>Bacteroidia</taxon>
        <taxon>Bacteroidales</taxon>
        <taxon>Odoribacteraceae</taxon>
        <taxon>Butyricimonas</taxon>
    </lineage>
</organism>
<evidence type="ECO:0000313" key="2">
    <source>
        <dbReference type="EMBL" id="MBB4027682.1"/>
    </source>
</evidence>
<evidence type="ECO:0000256" key="1">
    <source>
        <dbReference type="SAM" id="SignalP"/>
    </source>
</evidence>
<dbReference type="RefSeq" id="WP_124317657.1">
    <property type="nucleotide sequence ID" value="NZ_AP028155.1"/>
</dbReference>
<dbReference type="Gene3D" id="3.10.28.20">
    <property type="entry name" value="Acetamidase/Formamidase-like domains"/>
    <property type="match status" value="1"/>
</dbReference>
<accession>A0A7W6N0B6</accession>
<feature type="signal peptide" evidence="1">
    <location>
        <begin position="1"/>
        <end position="20"/>
    </location>
</feature>
<feature type="chain" id="PRO_5031087856" description="LPP20 lipoprotein" evidence="1">
    <location>
        <begin position="21"/>
        <end position="447"/>
    </location>
</feature>
<dbReference type="EMBL" id="JACIES010000012">
    <property type="protein sequence ID" value="MBB4027682.1"/>
    <property type="molecule type" value="Genomic_DNA"/>
</dbReference>
<dbReference type="Proteomes" id="UP000546007">
    <property type="component" value="Unassembled WGS sequence"/>
</dbReference>
<evidence type="ECO:0000313" key="3">
    <source>
        <dbReference type="Proteomes" id="UP000546007"/>
    </source>
</evidence>
<keyword evidence="3" id="KW-1185">Reference proteome</keyword>
<dbReference type="OrthoDB" id="979116at2"/>
<protein>
    <recommendedName>
        <fullName evidence="4">LPP20 lipoprotein</fullName>
    </recommendedName>
</protein>
<dbReference type="AlphaFoldDB" id="A0A7W6N0B6"/>
<dbReference type="GeneID" id="93099733"/>
<reference evidence="2 3" key="1">
    <citation type="submission" date="2020-08" db="EMBL/GenBank/DDBJ databases">
        <title>Genomic Encyclopedia of Type Strains, Phase IV (KMG-IV): sequencing the most valuable type-strain genomes for metagenomic binning, comparative biology and taxonomic classification.</title>
        <authorList>
            <person name="Goeker M."/>
        </authorList>
    </citation>
    <scope>NUCLEOTIDE SEQUENCE [LARGE SCALE GENOMIC DNA]</scope>
    <source>
        <strain evidence="2 3">DSM 105721</strain>
    </source>
</reference>
<evidence type="ECO:0008006" key="4">
    <source>
        <dbReference type="Google" id="ProtNLM"/>
    </source>
</evidence>
<name>A0A7W6N0B6_9BACT</name>
<gene>
    <name evidence="2" type="ORF">GGR14_003496</name>
</gene>
<proteinExistence type="predicted"/>
<sequence>MRKIILGLLLSICSVFHAEAQAPDWVTQRPTSSDAYIGIGVASLSETDYMKKATQNALLDIVSQIAVKLENNSFLHRVDVDGKTREMLEDKIHSSMVAWLEGQELKGSYQSEQKYYVYYALDKKVYARKAEERRQQAIRTGMDYLQKGRGEESAMNLSQAAQLYGKGLEAVEPWAFMDLTTNAGGSSVNVPIELYNAYVNVFSGMAITTNVMMVEGEAFKAIAEPIAGCLSKNGVVVPNVKLKASFASGNGTVSPAIQTDYTGTAEFYVTNITSKEEVQELRITIDDSFMNSLPEAYRQLLQNQTWPSAKVTISLKSAPITAYLYVNEDNELEGIERQISSLLTNNYFTLSEDPDAATCFVDLSTKLEMGEVVTGGTYDLNTCYCSLVLKIYNNKTQQMLLNYSVNQVKVLVPVNKSATASLSMCIREVIKRVNRELPAQIKKLKIN</sequence>
<comment type="caution">
    <text evidence="2">The sequence shown here is derived from an EMBL/GenBank/DDBJ whole genome shotgun (WGS) entry which is preliminary data.</text>
</comment>